<dbReference type="PANTHER" id="PTHR43156:SF2">
    <property type="entry name" value="STAGE II SPORULATION PROTEIN E"/>
    <property type="match status" value="1"/>
</dbReference>
<dbReference type="CDD" id="cd17574">
    <property type="entry name" value="REC_OmpR"/>
    <property type="match status" value="1"/>
</dbReference>
<name>A0A916QXB5_9RHOB</name>
<reference evidence="5" key="1">
    <citation type="journal article" date="2014" name="Int. J. Syst. Evol. Microbiol.">
        <title>Complete genome sequence of Corynebacterium casei LMG S-19264T (=DSM 44701T), isolated from a smear-ripened cheese.</title>
        <authorList>
            <consortium name="US DOE Joint Genome Institute (JGI-PGF)"/>
            <person name="Walter F."/>
            <person name="Albersmeier A."/>
            <person name="Kalinowski J."/>
            <person name="Ruckert C."/>
        </authorList>
    </citation>
    <scope>NUCLEOTIDE SEQUENCE</scope>
    <source>
        <strain evidence="5">CGMCC 1.15880</strain>
    </source>
</reference>
<dbReference type="SUPFAM" id="SSF81606">
    <property type="entry name" value="PP2C-like"/>
    <property type="match status" value="1"/>
</dbReference>
<reference evidence="5" key="2">
    <citation type="submission" date="2020-09" db="EMBL/GenBank/DDBJ databases">
        <authorList>
            <person name="Sun Q."/>
            <person name="Zhou Y."/>
        </authorList>
    </citation>
    <scope>NUCLEOTIDE SEQUENCE</scope>
    <source>
        <strain evidence="5">CGMCC 1.15880</strain>
    </source>
</reference>
<keyword evidence="3" id="KW-0175">Coiled coil</keyword>
<feature type="coiled-coil region" evidence="3">
    <location>
        <begin position="153"/>
        <end position="180"/>
    </location>
</feature>
<dbReference type="GO" id="GO:0016791">
    <property type="term" value="F:phosphatase activity"/>
    <property type="evidence" value="ECO:0007669"/>
    <property type="project" value="TreeGrafter"/>
</dbReference>
<evidence type="ECO:0000256" key="2">
    <source>
        <dbReference type="PROSITE-ProRule" id="PRU00169"/>
    </source>
</evidence>
<evidence type="ECO:0000313" key="6">
    <source>
        <dbReference type="Proteomes" id="UP000628017"/>
    </source>
</evidence>
<dbReference type="InterPro" id="IPR001789">
    <property type="entry name" value="Sig_transdc_resp-reg_receiver"/>
</dbReference>
<evidence type="ECO:0000313" key="5">
    <source>
        <dbReference type="EMBL" id="GGA17991.1"/>
    </source>
</evidence>
<dbReference type="Proteomes" id="UP000628017">
    <property type="component" value="Unassembled WGS sequence"/>
</dbReference>
<evidence type="ECO:0000256" key="1">
    <source>
        <dbReference type="ARBA" id="ARBA00022801"/>
    </source>
</evidence>
<dbReference type="GO" id="GO:0000160">
    <property type="term" value="P:phosphorelay signal transduction system"/>
    <property type="evidence" value="ECO:0007669"/>
    <property type="project" value="InterPro"/>
</dbReference>
<gene>
    <name evidence="5" type="ORF">GCM10011498_18280</name>
</gene>
<organism evidence="5 6">
    <name type="scientific">Neptunicoccus cionae</name>
    <dbReference type="NCBI Taxonomy" id="2035344"/>
    <lineage>
        <taxon>Bacteria</taxon>
        <taxon>Pseudomonadati</taxon>
        <taxon>Pseudomonadota</taxon>
        <taxon>Alphaproteobacteria</taxon>
        <taxon>Rhodobacterales</taxon>
        <taxon>Paracoccaceae</taxon>
        <taxon>Neptunicoccus</taxon>
    </lineage>
</organism>
<protein>
    <submittedName>
        <fullName evidence="5">Fused response regulator/phosphatase</fullName>
    </submittedName>
</protein>
<dbReference type="PANTHER" id="PTHR43156">
    <property type="entry name" value="STAGE II SPORULATION PROTEIN E-RELATED"/>
    <property type="match status" value="1"/>
</dbReference>
<dbReference type="SMART" id="SM00448">
    <property type="entry name" value="REC"/>
    <property type="match status" value="1"/>
</dbReference>
<dbReference type="InterPro" id="IPR036457">
    <property type="entry name" value="PPM-type-like_dom_sf"/>
</dbReference>
<evidence type="ECO:0000259" key="4">
    <source>
        <dbReference type="PROSITE" id="PS50110"/>
    </source>
</evidence>
<dbReference type="SUPFAM" id="SSF52172">
    <property type="entry name" value="CheY-like"/>
    <property type="match status" value="1"/>
</dbReference>
<sequence length="441" mass="49102">MENTEITHDIQSGLLDPARDKPLRVLVVDDSNLQRKIVTLNLQKWGYRVLEASSGVKALEICTREPIDLVLSDWMMPEMDGLEFCKQFRQMERNTYGYFILLTSKNEKNDVAEGLHIGADDFLSKPVDTAELKARIRAGERVLDMEKALTAQNATLANTLDELQILYEEINKDLIEAEKLQKSLLPPPFRKGRYGDMSVLFQPSSHVGGDLVGFFNFTDTRLGLYSIDVSGHGVSSALLTARLAGYLSGHNREQNVAFDHIGDGIYRQRAPADIAASLNQLMIEELATELYFTMVFADVDLTSGVVEMVQAGHPHPIISRNSQGAGFLGQGGPPIGLMPDMKYETVTFTIFPGDRLLLYSDGLTECQNFDGDLFDDTNLLRIIEANSASTGAEFLSDLTWELTQFAQGRPFGDDLSAIMFEFKNYGTLPVSMPNERRLAHT</sequence>
<keyword evidence="1" id="KW-0378">Hydrolase</keyword>
<dbReference type="Pfam" id="PF00072">
    <property type="entry name" value="Response_reg"/>
    <property type="match status" value="1"/>
</dbReference>
<dbReference type="AlphaFoldDB" id="A0A916QXB5"/>
<dbReference type="InterPro" id="IPR011006">
    <property type="entry name" value="CheY-like_superfamily"/>
</dbReference>
<proteinExistence type="predicted"/>
<dbReference type="InterPro" id="IPR052016">
    <property type="entry name" value="Bact_Sigma-Reg"/>
</dbReference>
<accession>A0A916QXB5</accession>
<keyword evidence="6" id="KW-1185">Reference proteome</keyword>
<dbReference type="SMART" id="SM00331">
    <property type="entry name" value="PP2C_SIG"/>
    <property type="match status" value="1"/>
</dbReference>
<evidence type="ECO:0000256" key="3">
    <source>
        <dbReference type="SAM" id="Coils"/>
    </source>
</evidence>
<feature type="modified residue" description="4-aspartylphosphate" evidence="2">
    <location>
        <position position="73"/>
    </location>
</feature>
<comment type="caution">
    <text evidence="5">The sequence shown here is derived from an EMBL/GenBank/DDBJ whole genome shotgun (WGS) entry which is preliminary data.</text>
</comment>
<dbReference type="RefSeq" id="WP_229678489.1">
    <property type="nucleotide sequence ID" value="NZ_BMKA01000002.1"/>
</dbReference>
<dbReference type="PROSITE" id="PS50110">
    <property type="entry name" value="RESPONSE_REGULATORY"/>
    <property type="match status" value="1"/>
</dbReference>
<dbReference type="InterPro" id="IPR001932">
    <property type="entry name" value="PPM-type_phosphatase-like_dom"/>
</dbReference>
<dbReference type="EMBL" id="BMKA01000002">
    <property type="protein sequence ID" value="GGA17991.1"/>
    <property type="molecule type" value="Genomic_DNA"/>
</dbReference>
<keyword evidence="2" id="KW-0597">Phosphoprotein</keyword>
<dbReference type="Pfam" id="PF07228">
    <property type="entry name" value="SpoIIE"/>
    <property type="match status" value="1"/>
</dbReference>
<dbReference type="Gene3D" id="3.40.50.2300">
    <property type="match status" value="1"/>
</dbReference>
<dbReference type="Gene3D" id="3.60.40.10">
    <property type="entry name" value="PPM-type phosphatase domain"/>
    <property type="match status" value="1"/>
</dbReference>
<feature type="domain" description="Response regulatory" evidence="4">
    <location>
        <begin position="24"/>
        <end position="140"/>
    </location>
</feature>